<comment type="caution">
    <text evidence="9">The sequence shown here is derived from an EMBL/GenBank/DDBJ whole genome shotgun (WGS) entry which is preliminary data.</text>
</comment>
<reference evidence="9" key="1">
    <citation type="submission" date="2020-12" db="EMBL/GenBank/DDBJ databases">
        <title>Bacterial taxonomy.</title>
        <authorList>
            <person name="Pan X."/>
        </authorList>
    </citation>
    <scope>NUCLEOTIDE SEQUENCE</scope>
    <source>
        <strain evidence="9">KCTC 52957</strain>
    </source>
</reference>
<accession>A0A934MF69</accession>
<evidence type="ECO:0000256" key="3">
    <source>
        <dbReference type="ARBA" id="ARBA00022475"/>
    </source>
</evidence>
<dbReference type="Pfam" id="PF03458">
    <property type="entry name" value="Gly_transporter"/>
    <property type="match status" value="2"/>
</dbReference>
<evidence type="ECO:0000256" key="1">
    <source>
        <dbReference type="ARBA" id="ARBA00004651"/>
    </source>
</evidence>
<dbReference type="EMBL" id="JAEKPD010000018">
    <property type="protein sequence ID" value="MBJ3764191.1"/>
    <property type="molecule type" value="Genomic_DNA"/>
</dbReference>
<evidence type="ECO:0000313" key="10">
    <source>
        <dbReference type="Proteomes" id="UP000642488"/>
    </source>
</evidence>
<feature type="transmembrane region" description="Helical" evidence="7">
    <location>
        <begin position="89"/>
        <end position="111"/>
    </location>
</feature>
<comment type="subcellular location">
    <subcellularLocation>
        <location evidence="1">Cell membrane</location>
        <topology evidence="1">Multi-pass membrane protein</topology>
    </subcellularLocation>
</comment>
<keyword evidence="3" id="KW-1003">Cell membrane</keyword>
<feature type="transmembrane region" description="Helical" evidence="7">
    <location>
        <begin position="6"/>
        <end position="23"/>
    </location>
</feature>
<dbReference type="RefSeq" id="WP_198917365.1">
    <property type="nucleotide sequence ID" value="NZ_JAEKPD010000018.1"/>
</dbReference>
<evidence type="ECO:0000256" key="4">
    <source>
        <dbReference type="ARBA" id="ARBA00022692"/>
    </source>
</evidence>
<feature type="domain" description="Glycine transporter" evidence="8">
    <location>
        <begin position="91"/>
        <end position="162"/>
    </location>
</feature>
<feature type="transmembrane region" description="Helical" evidence="7">
    <location>
        <begin position="149"/>
        <end position="167"/>
    </location>
</feature>
<evidence type="ECO:0000313" key="9">
    <source>
        <dbReference type="EMBL" id="MBJ3764191.1"/>
    </source>
</evidence>
<keyword evidence="6 7" id="KW-0472">Membrane</keyword>
<dbReference type="InterPro" id="IPR005115">
    <property type="entry name" value="Gly_transporter"/>
</dbReference>
<evidence type="ECO:0000259" key="8">
    <source>
        <dbReference type="Pfam" id="PF03458"/>
    </source>
</evidence>
<protein>
    <submittedName>
        <fullName evidence="9">TRIC cation channel family protein</fullName>
    </submittedName>
</protein>
<keyword evidence="4 7" id="KW-0812">Transmembrane</keyword>
<feature type="domain" description="Glycine transporter" evidence="8">
    <location>
        <begin position="6"/>
        <end position="79"/>
    </location>
</feature>
<dbReference type="AlphaFoldDB" id="A0A934MF69"/>
<proteinExistence type="inferred from homology"/>
<keyword evidence="5 7" id="KW-1133">Transmembrane helix</keyword>
<feature type="transmembrane region" description="Helical" evidence="7">
    <location>
        <begin position="30"/>
        <end position="51"/>
    </location>
</feature>
<name>A0A934MF69_9RHOB</name>
<feature type="transmembrane region" description="Helical" evidence="7">
    <location>
        <begin position="173"/>
        <end position="195"/>
    </location>
</feature>
<dbReference type="Proteomes" id="UP000642488">
    <property type="component" value="Unassembled WGS sequence"/>
</dbReference>
<evidence type="ECO:0000256" key="5">
    <source>
        <dbReference type="ARBA" id="ARBA00022989"/>
    </source>
</evidence>
<gene>
    <name evidence="9" type="ORF">ILP92_15695</name>
</gene>
<dbReference type="GO" id="GO:0005886">
    <property type="term" value="C:plasma membrane"/>
    <property type="evidence" value="ECO:0007669"/>
    <property type="project" value="UniProtKB-SubCell"/>
</dbReference>
<organism evidence="9 10">
    <name type="scientific">Palleronia pontilimi</name>
    <dbReference type="NCBI Taxonomy" id="1964209"/>
    <lineage>
        <taxon>Bacteria</taxon>
        <taxon>Pseudomonadati</taxon>
        <taxon>Pseudomonadota</taxon>
        <taxon>Alphaproteobacteria</taxon>
        <taxon>Rhodobacterales</taxon>
        <taxon>Roseobacteraceae</taxon>
        <taxon>Palleronia</taxon>
    </lineage>
</organism>
<dbReference type="PANTHER" id="PTHR30506:SF3">
    <property type="entry name" value="UPF0126 INNER MEMBRANE PROTEIN YADS-RELATED"/>
    <property type="match status" value="1"/>
</dbReference>
<dbReference type="PANTHER" id="PTHR30506">
    <property type="entry name" value="INNER MEMBRANE PROTEIN"/>
    <property type="match status" value="1"/>
</dbReference>
<evidence type="ECO:0000256" key="2">
    <source>
        <dbReference type="ARBA" id="ARBA00008193"/>
    </source>
</evidence>
<comment type="similarity">
    <text evidence="2">Belongs to the UPF0126 family.</text>
</comment>
<feature type="transmembrane region" description="Helical" evidence="7">
    <location>
        <begin position="63"/>
        <end position="82"/>
    </location>
</feature>
<evidence type="ECO:0000256" key="7">
    <source>
        <dbReference type="SAM" id="Phobius"/>
    </source>
</evidence>
<keyword evidence="10" id="KW-1185">Reference proteome</keyword>
<sequence length="205" mass="21395">MTALAFLDYASVFIFALTGAFAASRAQLDIVGFVFLASLVGMGGGTIRDLLLDRPPLWITDPTYLGVAAVAAVLVFFLAHLVGSRLRWLVWLDACALSVAVPAGFAVALATGQPWPIVLLMGVVTGTFGGLMRDVVVNDVPVVLVQGELYVTAAAAGGIAGLAALSIGDASFALLICALTTLILRAGSLRFGWCLPTYKSRAPRR</sequence>
<evidence type="ECO:0000256" key="6">
    <source>
        <dbReference type="ARBA" id="ARBA00023136"/>
    </source>
</evidence>
<feature type="transmembrane region" description="Helical" evidence="7">
    <location>
        <begin position="117"/>
        <end position="137"/>
    </location>
</feature>